<evidence type="ECO:0000256" key="1">
    <source>
        <dbReference type="SAM" id="Phobius"/>
    </source>
</evidence>
<evidence type="ECO:0000313" key="2">
    <source>
        <dbReference type="EMBL" id="MFC7147069.1"/>
    </source>
</evidence>
<accession>A0ABW2F4R8</accession>
<evidence type="ECO:0000313" key="3">
    <source>
        <dbReference type="Proteomes" id="UP001596378"/>
    </source>
</evidence>
<feature type="transmembrane region" description="Helical" evidence="1">
    <location>
        <begin position="71"/>
        <end position="91"/>
    </location>
</feature>
<comment type="caution">
    <text evidence="2">The sequence shown here is derived from an EMBL/GenBank/DDBJ whole genome shotgun (WGS) entry which is preliminary data.</text>
</comment>
<dbReference type="RefSeq" id="WP_378046909.1">
    <property type="nucleotide sequence ID" value="NZ_JBHMDN010000012.1"/>
</dbReference>
<sequence>MDTGTHVLFGVTLAGTALFFPSVAADSGLAAAALAVSVLGSLAPDFDAVVRLKGKDAYLKHHRGISHALPAWPVWAGAIAALVAWIGGMWAHAPLLFAYALLGVAIHVLSDWTNAYGVQFLLPFRREWLHLDAICLTDPFLAAVHVAAILGALAGGTAAAPWFFAGAWAVTAAYAGWRIAHHAVVARRVRRRYRRALAVHVLPGLWWFRWQFLAQTDSGYEMGSLAGKRWLPCKHLPHADSHACIEASRRSSAVQTLRGFAKRAYASWKEEANGDYLVTWTDLRFWRERDWPYRAEVRLDRQLNVVAEDIGWHKKAWEAPYV</sequence>
<keyword evidence="2" id="KW-0378">Hydrolase</keyword>
<feature type="transmembrane region" description="Helical" evidence="1">
    <location>
        <begin position="162"/>
        <end position="185"/>
    </location>
</feature>
<dbReference type="PANTHER" id="PTHR40031:SF1">
    <property type="entry name" value="MEMBRANE-BOUND METAL-DEPENDENT HYDROLASE"/>
    <property type="match status" value="1"/>
</dbReference>
<dbReference type="EMBL" id="JBHTAI010000001">
    <property type="protein sequence ID" value="MFC7147069.1"/>
    <property type="molecule type" value="Genomic_DNA"/>
</dbReference>
<dbReference type="InterPro" id="IPR007404">
    <property type="entry name" value="YdjM-like"/>
</dbReference>
<feature type="transmembrane region" description="Helical" evidence="1">
    <location>
        <begin position="30"/>
        <end position="50"/>
    </location>
</feature>
<keyword evidence="3" id="KW-1185">Reference proteome</keyword>
<gene>
    <name evidence="2" type="ORF">ACFQMJ_00865</name>
</gene>
<dbReference type="InterPro" id="IPR053170">
    <property type="entry name" value="Transcription_regulator"/>
</dbReference>
<feature type="transmembrane region" description="Helical" evidence="1">
    <location>
        <begin position="134"/>
        <end position="156"/>
    </location>
</feature>
<keyword evidence="1" id="KW-0472">Membrane</keyword>
<dbReference type="Pfam" id="PF04307">
    <property type="entry name" value="YdjM"/>
    <property type="match status" value="1"/>
</dbReference>
<dbReference type="GO" id="GO:0016787">
    <property type="term" value="F:hydrolase activity"/>
    <property type="evidence" value="ECO:0007669"/>
    <property type="project" value="UniProtKB-KW"/>
</dbReference>
<feature type="transmembrane region" description="Helical" evidence="1">
    <location>
        <begin position="97"/>
        <end position="122"/>
    </location>
</feature>
<reference evidence="3" key="1">
    <citation type="journal article" date="2019" name="Int. J. Syst. Evol. Microbiol.">
        <title>The Global Catalogue of Microorganisms (GCM) 10K type strain sequencing project: providing services to taxonomists for standard genome sequencing and annotation.</title>
        <authorList>
            <consortium name="The Broad Institute Genomics Platform"/>
            <consortium name="The Broad Institute Genome Sequencing Center for Infectious Disease"/>
            <person name="Wu L."/>
            <person name="Ma J."/>
        </authorList>
    </citation>
    <scope>NUCLEOTIDE SEQUENCE [LARGE SCALE GENOMIC DNA]</scope>
    <source>
        <strain evidence="3">KCTC 12907</strain>
    </source>
</reference>
<organism evidence="2 3">
    <name type="scientific">Cohnella cellulosilytica</name>
    <dbReference type="NCBI Taxonomy" id="986710"/>
    <lineage>
        <taxon>Bacteria</taxon>
        <taxon>Bacillati</taxon>
        <taxon>Bacillota</taxon>
        <taxon>Bacilli</taxon>
        <taxon>Bacillales</taxon>
        <taxon>Paenibacillaceae</taxon>
        <taxon>Cohnella</taxon>
    </lineage>
</organism>
<feature type="transmembrane region" description="Helical" evidence="1">
    <location>
        <begin position="7"/>
        <end position="24"/>
    </location>
</feature>
<protein>
    <submittedName>
        <fullName evidence="2">Metal-dependent hydrolase</fullName>
    </submittedName>
</protein>
<keyword evidence="1" id="KW-1133">Transmembrane helix</keyword>
<proteinExistence type="predicted"/>
<keyword evidence="1" id="KW-0812">Transmembrane</keyword>
<name>A0ABW2F4R8_9BACL</name>
<dbReference type="Proteomes" id="UP001596378">
    <property type="component" value="Unassembled WGS sequence"/>
</dbReference>
<dbReference type="PANTHER" id="PTHR40031">
    <property type="entry name" value="HYPOTHETICAL MEMBRANE SPANNING PROTEIN"/>
    <property type="match status" value="1"/>
</dbReference>